<name>A0A834XIU0_APHGI</name>
<comment type="cofactor">
    <cofactor evidence="4">
        <name>Mg(2+)</name>
        <dbReference type="ChEBI" id="CHEBI:18420"/>
    </cofactor>
    <text evidence="4">Divalent metal ions. Mg(2+) is the most effective.</text>
</comment>
<dbReference type="PIRSF" id="PIRSF000915">
    <property type="entry name" value="PGP-type_phosphatase"/>
    <property type="match status" value="1"/>
</dbReference>
<evidence type="ECO:0000313" key="6">
    <source>
        <dbReference type="Proteomes" id="UP000639338"/>
    </source>
</evidence>
<dbReference type="NCBIfam" id="TIGR01460">
    <property type="entry name" value="HAD-SF-IIA"/>
    <property type="match status" value="1"/>
</dbReference>
<feature type="binding site" evidence="4">
    <location>
        <position position="28"/>
    </location>
    <ligand>
        <name>Mg(2+)</name>
        <dbReference type="ChEBI" id="CHEBI:18420"/>
    </ligand>
</feature>
<dbReference type="PANTHER" id="PTHR19288:SF4">
    <property type="entry name" value="RE04130P-RELATED"/>
    <property type="match status" value="1"/>
</dbReference>
<evidence type="ECO:0000256" key="4">
    <source>
        <dbReference type="PIRSR" id="PIRSR000915-3"/>
    </source>
</evidence>
<feature type="binding site" evidence="3">
    <location>
        <begin position="61"/>
        <end position="63"/>
    </location>
    <ligand>
        <name>substrate</name>
    </ligand>
</feature>
<keyword evidence="6" id="KW-1185">Reference proteome</keyword>
<proteinExistence type="inferred from homology"/>
<dbReference type="GO" id="GO:0046872">
    <property type="term" value="F:metal ion binding"/>
    <property type="evidence" value="ECO:0007669"/>
    <property type="project" value="UniProtKB-KW"/>
</dbReference>
<comment type="similarity">
    <text evidence="1">Belongs to the HAD-like hydrolase superfamily.</text>
</comment>
<dbReference type="InterPro" id="IPR023214">
    <property type="entry name" value="HAD_sf"/>
</dbReference>
<dbReference type="OrthoDB" id="413953at2759"/>
<comment type="caution">
    <text evidence="5">The sequence shown here is derived from an EMBL/GenBank/DDBJ whole genome shotgun (WGS) entry which is preliminary data.</text>
</comment>
<dbReference type="Pfam" id="PF13242">
    <property type="entry name" value="Hydrolase_like"/>
    <property type="match status" value="1"/>
</dbReference>
<gene>
    <name evidence="5" type="ORF">HCN44_003624</name>
</gene>
<dbReference type="Gene3D" id="3.40.50.1000">
    <property type="entry name" value="HAD superfamily/HAD-like"/>
    <property type="match status" value="2"/>
</dbReference>
<feature type="binding site" evidence="4">
    <location>
        <position position="30"/>
    </location>
    <ligand>
        <name>Mg(2+)</name>
        <dbReference type="ChEBI" id="CHEBI:18420"/>
    </ligand>
</feature>
<evidence type="ECO:0000313" key="5">
    <source>
        <dbReference type="EMBL" id="KAF7987761.1"/>
    </source>
</evidence>
<evidence type="ECO:0000256" key="3">
    <source>
        <dbReference type="PIRSR" id="PIRSR000915-2"/>
    </source>
</evidence>
<feature type="active site" description="Proton donor" evidence="2">
    <location>
        <position position="30"/>
    </location>
</feature>
<dbReference type="Proteomes" id="UP000639338">
    <property type="component" value="Unassembled WGS sequence"/>
</dbReference>
<dbReference type="PANTHER" id="PTHR19288">
    <property type="entry name" value="4-NITROPHENYLPHOSPHATASE-RELATED"/>
    <property type="match status" value="1"/>
</dbReference>
<feature type="binding site" evidence="4">
    <location>
        <position position="245"/>
    </location>
    <ligand>
        <name>Mg(2+)</name>
        <dbReference type="ChEBI" id="CHEBI:18420"/>
    </ligand>
</feature>
<organism evidence="5 6">
    <name type="scientific">Aphidius gifuensis</name>
    <name type="common">Parasitoid wasp</name>
    <dbReference type="NCBI Taxonomy" id="684658"/>
    <lineage>
        <taxon>Eukaryota</taxon>
        <taxon>Metazoa</taxon>
        <taxon>Ecdysozoa</taxon>
        <taxon>Arthropoda</taxon>
        <taxon>Hexapoda</taxon>
        <taxon>Insecta</taxon>
        <taxon>Pterygota</taxon>
        <taxon>Neoptera</taxon>
        <taxon>Endopterygota</taxon>
        <taxon>Hymenoptera</taxon>
        <taxon>Apocrita</taxon>
        <taxon>Ichneumonoidea</taxon>
        <taxon>Braconidae</taxon>
        <taxon>Aphidiinae</taxon>
        <taxon>Aphidius</taxon>
    </lineage>
</organism>
<evidence type="ECO:0000256" key="1">
    <source>
        <dbReference type="PIRNR" id="PIRNR000915"/>
    </source>
</evidence>
<dbReference type="GO" id="GO:0005737">
    <property type="term" value="C:cytoplasm"/>
    <property type="evidence" value="ECO:0007669"/>
    <property type="project" value="TreeGrafter"/>
</dbReference>
<dbReference type="AlphaFoldDB" id="A0A834XIU0"/>
<feature type="active site" description="Nucleophile" evidence="2">
    <location>
        <position position="28"/>
    </location>
</feature>
<dbReference type="InterPro" id="IPR006357">
    <property type="entry name" value="HAD-SF_hydro_IIA"/>
</dbReference>
<dbReference type="SUPFAM" id="SSF56784">
    <property type="entry name" value="HAD-like"/>
    <property type="match status" value="1"/>
</dbReference>
<accession>A0A834XIU0</accession>
<dbReference type="EMBL" id="JACMRX010000006">
    <property type="protein sequence ID" value="KAF7987761.1"/>
    <property type="molecule type" value="Genomic_DNA"/>
</dbReference>
<evidence type="ECO:0000256" key="2">
    <source>
        <dbReference type="PIRSR" id="PIRSR000915-1"/>
    </source>
</evidence>
<keyword evidence="4" id="KW-0479">Metal-binding</keyword>
<keyword evidence="1" id="KW-0378">Hydrolase</keyword>
<evidence type="ECO:0008006" key="7">
    <source>
        <dbReference type="Google" id="ProtNLM"/>
    </source>
</evidence>
<dbReference type="InterPro" id="IPR036412">
    <property type="entry name" value="HAD-like_sf"/>
</dbReference>
<keyword evidence="4" id="KW-0460">Magnesium</keyword>
<reference evidence="5 6" key="1">
    <citation type="submission" date="2020-08" db="EMBL/GenBank/DDBJ databases">
        <title>Aphidius gifuensis genome sequencing and assembly.</title>
        <authorList>
            <person name="Du Z."/>
        </authorList>
    </citation>
    <scope>NUCLEOTIDE SEQUENCE [LARGE SCALE GENOMIC DNA]</scope>
    <source>
        <strain evidence="5">YNYX2018</strain>
        <tissue evidence="5">Adults</tissue>
    </source>
</reference>
<sequence>MEKPVDLKKLSNEDIKNFLDSFDTVLSDCDGVLWLLNSPISGAFDALKNLEKLGKKILFVSNNNLSTVDDYLKKFEMMGYNAKPEQIVIPSIVILEHLLSINFEGKALVIGSPAFKKILSDGGIDVVSEPSVIDEVNTIRDVAKNIPEVKAVIFDCDLNLNYAKIMQAAVHVERDDVLFFVGPMDKKLPVAPSLTLIGPGFFAEMVIDHCGKSPIEYSKPSELLRIYLTKNYSLNNPNRCLFIGDSLSNDMKFAQSAGFQKLWVGSGVDSLGSEQTLEPNDRPDFYLPDLGVLGDLINHINN</sequence>
<dbReference type="Pfam" id="PF13344">
    <property type="entry name" value="Hydrolase_6"/>
    <property type="match status" value="1"/>
</dbReference>
<dbReference type="GO" id="GO:0016791">
    <property type="term" value="F:phosphatase activity"/>
    <property type="evidence" value="ECO:0007669"/>
    <property type="project" value="TreeGrafter"/>
</dbReference>
<feature type="binding site" evidence="3">
    <location>
        <position position="219"/>
    </location>
    <ligand>
        <name>substrate</name>
    </ligand>
</feature>
<protein>
    <recommendedName>
        <fullName evidence="7">Phosphoglycolate phosphatase</fullName>
    </recommendedName>
</protein>